<keyword evidence="18 21" id="KW-0175">Coiled coil</keyword>
<keyword evidence="13" id="KW-0863">Zinc-finger</keyword>
<keyword evidence="15" id="KW-0862">Zinc</keyword>
<dbReference type="FunFam" id="2.30.29.30:FF:000308">
    <property type="entry name" value="Rho-associated protein kinase 1"/>
    <property type="match status" value="1"/>
</dbReference>
<dbReference type="FunFam" id="1.10.510.10:FF:000047">
    <property type="entry name" value="Rho-associated protein kinase 1"/>
    <property type="match status" value="1"/>
</dbReference>
<dbReference type="SUPFAM" id="SSF103652">
    <property type="entry name" value="G protein-binding domain"/>
    <property type="match status" value="1"/>
</dbReference>
<dbReference type="PROSITE" id="PS51285">
    <property type="entry name" value="AGC_KINASE_CTER"/>
    <property type="match status" value="1"/>
</dbReference>
<comment type="caution">
    <text evidence="30">The sequence shown here is derived from an EMBL/GenBank/DDBJ whole genome shotgun (WGS) entry which is preliminary data.</text>
</comment>
<feature type="domain" description="Protein kinase" evidence="26">
    <location>
        <begin position="83"/>
        <end position="344"/>
    </location>
</feature>
<accession>A0A922I2M0</accession>
<feature type="compositionally biased region" description="Polar residues" evidence="24">
    <location>
        <begin position="1347"/>
        <end position="1356"/>
    </location>
</feature>
<keyword evidence="6" id="KW-1003">Cell membrane</keyword>
<dbReference type="GO" id="GO:0008270">
    <property type="term" value="F:zinc ion binding"/>
    <property type="evidence" value="ECO:0007669"/>
    <property type="project" value="UniProtKB-KW"/>
</dbReference>
<proteinExistence type="inferred from homology"/>
<dbReference type="GO" id="GO:0048598">
    <property type="term" value="P:embryonic morphogenesis"/>
    <property type="evidence" value="ECO:0007669"/>
    <property type="project" value="TreeGrafter"/>
</dbReference>
<dbReference type="SUPFAM" id="SSF57889">
    <property type="entry name" value="Cysteine-rich domain"/>
    <property type="match status" value="1"/>
</dbReference>
<dbReference type="InterPro" id="IPR017441">
    <property type="entry name" value="Protein_kinase_ATP_BS"/>
</dbReference>
<dbReference type="GO" id="GO:0005737">
    <property type="term" value="C:cytoplasm"/>
    <property type="evidence" value="ECO:0007669"/>
    <property type="project" value="TreeGrafter"/>
</dbReference>
<reference evidence="30" key="1">
    <citation type="submission" date="2013-05" db="EMBL/GenBank/DDBJ databases">
        <authorList>
            <person name="Yim A.K.Y."/>
            <person name="Chan T.F."/>
            <person name="Ji K.M."/>
            <person name="Liu X.Y."/>
            <person name="Zhou J.W."/>
            <person name="Li R.Q."/>
            <person name="Yang K.Y."/>
            <person name="Li J."/>
            <person name="Li M."/>
            <person name="Law P.T.W."/>
            <person name="Wu Y.L."/>
            <person name="Cai Z.L."/>
            <person name="Qin H."/>
            <person name="Bao Y."/>
            <person name="Leung R.K.K."/>
            <person name="Ng P.K.S."/>
            <person name="Zou J."/>
            <person name="Zhong X.J."/>
            <person name="Ran P.X."/>
            <person name="Zhong N.S."/>
            <person name="Liu Z.G."/>
            <person name="Tsui S.K.W."/>
        </authorList>
    </citation>
    <scope>NUCLEOTIDE SEQUENCE</scope>
    <source>
        <strain evidence="30">Derf</strain>
        <tissue evidence="30">Whole organism</tissue>
    </source>
</reference>
<protein>
    <recommendedName>
        <fullName evidence="5">non-specific serine/threonine protein kinase</fullName>
        <ecNumber evidence="5">2.7.11.1</ecNumber>
    </recommendedName>
</protein>
<dbReference type="InterPro" id="IPR001849">
    <property type="entry name" value="PH_domain"/>
</dbReference>
<dbReference type="Pfam" id="PF25346">
    <property type="entry name" value="PH_MRCK"/>
    <property type="match status" value="1"/>
</dbReference>
<dbReference type="GO" id="GO:0031267">
    <property type="term" value="F:small GTPase binding"/>
    <property type="evidence" value="ECO:0007669"/>
    <property type="project" value="InterPro"/>
</dbReference>
<evidence type="ECO:0000259" key="28">
    <source>
        <dbReference type="PROSITE" id="PS51285"/>
    </source>
</evidence>
<feature type="binding site" evidence="22">
    <location>
        <position position="112"/>
    </location>
    <ligand>
        <name>ATP</name>
        <dbReference type="ChEBI" id="CHEBI:30616"/>
    </ligand>
</feature>
<dbReference type="Gene3D" id="1.20.5.730">
    <property type="entry name" value="Single helix bin"/>
    <property type="match status" value="1"/>
</dbReference>
<keyword evidence="12 22" id="KW-0547">Nucleotide-binding</keyword>
<dbReference type="SMART" id="SM00220">
    <property type="entry name" value="S_TKc"/>
    <property type="match status" value="1"/>
</dbReference>
<dbReference type="GO" id="GO:0030866">
    <property type="term" value="P:cortical actin cytoskeleton organization"/>
    <property type="evidence" value="ECO:0007669"/>
    <property type="project" value="TreeGrafter"/>
</dbReference>
<dbReference type="PROSITE" id="PS00107">
    <property type="entry name" value="PROTEIN_KINASE_ATP"/>
    <property type="match status" value="1"/>
</dbReference>
<keyword evidence="8" id="KW-0723">Serine/threonine-protein kinase</keyword>
<evidence type="ECO:0000256" key="14">
    <source>
        <dbReference type="ARBA" id="ARBA00022777"/>
    </source>
</evidence>
<keyword evidence="10" id="KW-0808">Transferase</keyword>
<evidence type="ECO:0000256" key="4">
    <source>
        <dbReference type="ARBA" id="ARBA00009903"/>
    </source>
</evidence>
<evidence type="ECO:0000256" key="1">
    <source>
        <dbReference type="ARBA" id="ARBA00001946"/>
    </source>
</evidence>
<comment type="subcellular location">
    <subcellularLocation>
        <location evidence="2">Cell membrane</location>
    </subcellularLocation>
    <subcellularLocation>
        <location evidence="3">Cytoplasm</location>
        <location evidence="3">Cytoskeleton</location>
    </subcellularLocation>
</comment>
<dbReference type="EC" id="2.7.11.1" evidence="5"/>
<evidence type="ECO:0000259" key="26">
    <source>
        <dbReference type="PROSITE" id="PS50011"/>
    </source>
</evidence>
<dbReference type="InterPro" id="IPR057529">
    <property type="entry name" value="MRCK/ROCK_PH"/>
</dbReference>
<dbReference type="SMART" id="SM00233">
    <property type="entry name" value="PH"/>
    <property type="match status" value="1"/>
</dbReference>
<dbReference type="SMART" id="SM00109">
    <property type="entry name" value="C1"/>
    <property type="match status" value="1"/>
</dbReference>
<dbReference type="InterPro" id="IPR050839">
    <property type="entry name" value="Rho-assoc_Ser/Thr_Kinase"/>
</dbReference>
<feature type="compositionally biased region" description="Low complexity" evidence="24">
    <location>
        <begin position="1362"/>
        <end position="1375"/>
    </location>
</feature>
<dbReference type="GO" id="GO:0005856">
    <property type="term" value="C:cytoskeleton"/>
    <property type="evidence" value="ECO:0007669"/>
    <property type="project" value="UniProtKB-SubCell"/>
</dbReference>
<dbReference type="Pfam" id="PF08912">
    <property type="entry name" value="Rho_Binding"/>
    <property type="match status" value="1"/>
</dbReference>
<dbReference type="GO" id="GO:0007266">
    <property type="term" value="P:Rho protein signal transduction"/>
    <property type="evidence" value="ECO:0007669"/>
    <property type="project" value="UniProtKB-UniRule"/>
</dbReference>
<keyword evidence="31" id="KW-1185">Reference proteome</keyword>
<dbReference type="GO" id="GO:0005524">
    <property type="term" value="F:ATP binding"/>
    <property type="evidence" value="ECO:0007669"/>
    <property type="project" value="UniProtKB-UniRule"/>
</dbReference>
<keyword evidence="16 22" id="KW-0067">ATP-binding</keyword>
<dbReference type="GO" id="GO:0005886">
    <property type="term" value="C:plasma membrane"/>
    <property type="evidence" value="ECO:0007669"/>
    <property type="project" value="UniProtKB-SubCell"/>
</dbReference>
<evidence type="ECO:0000256" key="17">
    <source>
        <dbReference type="ARBA" id="ARBA00022842"/>
    </source>
</evidence>
<evidence type="ECO:0000259" key="27">
    <source>
        <dbReference type="PROSITE" id="PS50081"/>
    </source>
</evidence>
<feature type="domain" description="Phorbol-ester/DAG-type" evidence="27">
    <location>
        <begin position="1216"/>
        <end position="1272"/>
    </location>
</feature>
<dbReference type="Gene3D" id="2.30.29.30">
    <property type="entry name" value="Pleckstrin-homology domain (PH domain)/Phosphotyrosine-binding domain (PTB)"/>
    <property type="match status" value="1"/>
</dbReference>
<dbReference type="PROSITE" id="PS00108">
    <property type="entry name" value="PROTEIN_KINASE_ST"/>
    <property type="match status" value="1"/>
</dbReference>
<feature type="compositionally biased region" description="Low complexity" evidence="24">
    <location>
        <begin position="1481"/>
        <end position="1503"/>
    </location>
</feature>
<dbReference type="InterPro" id="IPR000719">
    <property type="entry name" value="Prot_kinase_dom"/>
</dbReference>
<dbReference type="FunFam" id="3.30.200.20:FF:000017">
    <property type="entry name" value="Non-specific serine/threonine protein kinase"/>
    <property type="match status" value="1"/>
</dbReference>
<dbReference type="CDD" id="cd20813">
    <property type="entry name" value="C1_ROCK"/>
    <property type="match status" value="1"/>
</dbReference>
<keyword evidence="11" id="KW-0479">Metal-binding</keyword>
<keyword evidence="19" id="KW-0472">Membrane</keyword>
<dbReference type="Pfam" id="PF00069">
    <property type="entry name" value="Pkinase"/>
    <property type="match status" value="1"/>
</dbReference>
<evidence type="ECO:0000313" key="30">
    <source>
        <dbReference type="EMBL" id="KAH9520876.1"/>
    </source>
</evidence>
<sequence>MADDQMIKIAEDNRDKRVTRLEECLLDPKSDLNIDGLLDCVQAMVIDCNHPTLRRIKNIDLFLQKYEKYNDLIANSRMKPDDFNVIKVIGSGAFGEVKLVRHKYTKKVFAMKVLSKFEMIKRSDTYFWEEKFIMAHADSDWIVKLHYAFQTTTHLYMVMDYMPGGDLVSLMSEYDIPEKWAKFYCAEVVLALDTIHLMGFVHRDVKPDNMLLDHRGHLKLADFGTCMRMDDNGLVHSETAVGTPDYISPEVLRSQSGKECYGRECDYWSVGVFLYEMLIGDTPFFAESLVGTYGKIMDHKNHLHFPDDVEISVEARSLICAFLTDRLNRLGRNGMTEVKIHPFFQNEQWTFDNIHQCIAPVIPELCGDDDTSNFNSNRIDIRKDNEHFPEPRAFAGNHIPFIGFTYSGDNALLCRKRRHSQARKQSVDSDSDLMASRMTDLSDPDKRSLAMDTNVELDHKFRLTIIEKDRQIDSLQNDKAYLEKHLNSLRQNLIKVRATLDQETENRQAAEKSIIDFRKKYDSERTQRIQTQNALNEKNSTMEKKLAMLTEMLQKEKENFARESIKMNDLQHTIRNQELVIGEMKNKIAMFEKISDSKEKDVSTTREELNIATNLLNNFKAKVKQLESQIIILTNELHELRPMATNNNKANRPMAIVTPDQNDNSIVTTTNANDDHNTEVLIHSDQFQDVSALKSMLEGEIHKRQQLETVVKEREQEIDCLKIDRQQLQQQVQSLEKDRSFIIDNDDNVDNEIKQYLSDNRNLSDVKILAQKLAFSDSENQLIKSQLEEAKKVYKKLSIDYSDMKIRLDTEHCFSEIYKNQLNEISEELNEKTSELNTLTREKTDIVQENEYLKNQLKHDTNYKERMTTLESEKSDLENELDELRKQLANVKKDSHTAIETLRCNERELCDYIQELKKKNKEFEIKMRELNNNVDSIATVQQENQTLAKQLQQEKLLKEQAVNKLAEIMNRRDMKMNDKKAKSSIVMELKKKEKECRKLEQELNSERDSCSQKISKLQKEFNDIQAILQEETQQRLRLHMEVAAKDAELEQFRSKNTRLSEENLSTTSSTSSVVVGTSSSYLQQSTQSIPNTVEEVDESRLEGWLSIPNKQNIRRHGWRKQYVVVSSRKIIFYNNENDKAKSDPTLILDLWYIKLFHARSVSQGDVIRADAKDIPRIFQLLYACEGESRKPGGDSSSHLDNHFHHGKDSTTIEHKGHEFIPITFHMPTSCEVCLKPMWHMLKPPPALGCKGCRMKIHKEHVDNKQENSVTPCRVYLKNSAKELLLLAMTSDEQQKWIHFLCKRIKQCGYAASNHSAHQRHQSNLSFQSNYSSDSIASVKTTPDKSHLGQSRSFTSSHDLHNQEQQSIQQEKSSQQIHDHHDSSSSVSVNEIHPTTQFTSSSTSLSSNRSAGKNRCSSSVSSNRSSNHLSHSGLSTSLTKSATLPPLNGSNSQQQQQQMMIMMMGQQQQQHQQQQRSESDLTNASSTSSSSSINSINNNTNNTNQPMNGQQ</sequence>
<evidence type="ECO:0000256" key="9">
    <source>
        <dbReference type="ARBA" id="ARBA00022553"/>
    </source>
</evidence>
<dbReference type="SUPFAM" id="SSF56112">
    <property type="entry name" value="Protein kinase-like (PK-like)"/>
    <property type="match status" value="1"/>
</dbReference>
<evidence type="ECO:0000256" key="13">
    <source>
        <dbReference type="ARBA" id="ARBA00022771"/>
    </source>
</evidence>
<dbReference type="Proteomes" id="UP000790347">
    <property type="component" value="Unassembled WGS sequence"/>
</dbReference>
<evidence type="ECO:0000259" key="29">
    <source>
        <dbReference type="PROSITE" id="PS51859"/>
    </source>
</evidence>
<dbReference type="InterPro" id="IPR015008">
    <property type="entry name" value="ROCK_Rho-bd_dom"/>
</dbReference>
<feature type="region of interest" description="Disordered" evidence="24">
    <location>
        <begin position="1335"/>
        <end position="1510"/>
    </location>
</feature>
<organism evidence="30 31">
    <name type="scientific">Dermatophagoides farinae</name>
    <name type="common">American house dust mite</name>
    <dbReference type="NCBI Taxonomy" id="6954"/>
    <lineage>
        <taxon>Eukaryota</taxon>
        <taxon>Metazoa</taxon>
        <taxon>Ecdysozoa</taxon>
        <taxon>Arthropoda</taxon>
        <taxon>Chelicerata</taxon>
        <taxon>Arachnida</taxon>
        <taxon>Acari</taxon>
        <taxon>Acariformes</taxon>
        <taxon>Sarcoptiformes</taxon>
        <taxon>Astigmata</taxon>
        <taxon>Psoroptidia</taxon>
        <taxon>Analgoidea</taxon>
        <taxon>Pyroglyphidae</taxon>
        <taxon>Dermatophagoidinae</taxon>
        <taxon>Dermatophagoides</taxon>
    </lineage>
</organism>
<feature type="compositionally biased region" description="Low complexity" evidence="24">
    <location>
        <begin position="1383"/>
        <end position="1440"/>
    </location>
</feature>
<dbReference type="InterPro" id="IPR002219">
    <property type="entry name" value="PKC_DAG/PE"/>
</dbReference>
<evidence type="ECO:0000256" key="8">
    <source>
        <dbReference type="ARBA" id="ARBA00022527"/>
    </source>
</evidence>
<dbReference type="GO" id="GO:0000281">
    <property type="term" value="P:mitotic cytokinesis"/>
    <property type="evidence" value="ECO:0007669"/>
    <property type="project" value="TreeGrafter"/>
</dbReference>
<feature type="coiled-coil region" evidence="23">
    <location>
        <begin position="780"/>
        <end position="1062"/>
    </location>
</feature>
<dbReference type="PROSITE" id="PS50003">
    <property type="entry name" value="PH_DOMAIN"/>
    <property type="match status" value="1"/>
</dbReference>
<evidence type="ECO:0000256" key="5">
    <source>
        <dbReference type="ARBA" id="ARBA00012513"/>
    </source>
</evidence>
<feature type="domain" description="AGC-kinase C-terminal" evidence="28">
    <location>
        <begin position="345"/>
        <end position="416"/>
    </location>
</feature>
<dbReference type="PANTHER" id="PTHR22988">
    <property type="entry name" value="MYOTONIC DYSTROPHY S/T KINASE-RELATED"/>
    <property type="match status" value="1"/>
</dbReference>
<feature type="domain" description="RhoBD" evidence="29">
    <location>
        <begin position="864"/>
        <end position="974"/>
    </location>
</feature>
<evidence type="ECO:0000256" key="15">
    <source>
        <dbReference type="ARBA" id="ARBA00022833"/>
    </source>
</evidence>
<comment type="similarity">
    <text evidence="4">Belongs to the protein kinase superfamily. AGC Ser/Thr protein kinase family.</text>
</comment>
<dbReference type="GO" id="GO:0072518">
    <property type="term" value="F:Rho-dependent protein serine/threonine kinase activity"/>
    <property type="evidence" value="ECO:0007669"/>
    <property type="project" value="TreeGrafter"/>
</dbReference>
<name>A0A922I2M0_DERFA</name>
<evidence type="ECO:0000256" key="23">
    <source>
        <dbReference type="SAM" id="Coils"/>
    </source>
</evidence>
<keyword evidence="9" id="KW-0597">Phosphoprotein</keyword>
<feature type="domain" description="PH" evidence="25">
    <location>
        <begin position="1098"/>
        <end position="1305"/>
    </location>
</feature>
<evidence type="ECO:0000256" key="10">
    <source>
        <dbReference type="ARBA" id="ARBA00022679"/>
    </source>
</evidence>
<evidence type="ECO:0000256" key="3">
    <source>
        <dbReference type="ARBA" id="ARBA00004245"/>
    </source>
</evidence>
<dbReference type="InterPro" id="IPR008271">
    <property type="entry name" value="Ser/Thr_kinase_AS"/>
</dbReference>
<gene>
    <name evidence="30" type="primary">ROCK2</name>
    <name evidence="30" type="ORF">DERF_004560</name>
</gene>
<evidence type="ECO:0000313" key="31">
    <source>
        <dbReference type="Proteomes" id="UP000790347"/>
    </source>
</evidence>
<dbReference type="EMBL" id="ASGP02000002">
    <property type="protein sequence ID" value="KAH9520876.1"/>
    <property type="molecule type" value="Genomic_DNA"/>
</dbReference>
<dbReference type="Gene3D" id="3.30.60.20">
    <property type="match status" value="1"/>
</dbReference>
<evidence type="ECO:0000256" key="24">
    <source>
        <dbReference type="SAM" id="MobiDB-lite"/>
    </source>
</evidence>
<evidence type="ECO:0000259" key="25">
    <source>
        <dbReference type="PROSITE" id="PS50003"/>
    </source>
</evidence>
<dbReference type="PANTHER" id="PTHR22988:SF73">
    <property type="entry name" value="RHO-ASSOCIATED PROTEIN KINASE"/>
    <property type="match status" value="1"/>
</dbReference>
<dbReference type="PROSITE" id="PS50011">
    <property type="entry name" value="PROTEIN_KINASE_DOM"/>
    <property type="match status" value="1"/>
</dbReference>
<comment type="cofactor">
    <cofactor evidence="1">
        <name>Mg(2+)</name>
        <dbReference type="ChEBI" id="CHEBI:18420"/>
    </cofactor>
</comment>
<dbReference type="Gene3D" id="1.10.510.10">
    <property type="entry name" value="Transferase(Phosphotransferase) domain 1"/>
    <property type="match status" value="1"/>
</dbReference>
<dbReference type="InterPro" id="IPR046349">
    <property type="entry name" value="C1-like_sf"/>
</dbReference>
<feature type="compositionally biased region" description="Low complexity" evidence="24">
    <location>
        <begin position="1452"/>
        <end position="1474"/>
    </location>
</feature>
<feature type="coiled-coil region" evidence="23">
    <location>
        <begin position="472"/>
        <end position="636"/>
    </location>
</feature>
<evidence type="ECO:0000256" key="12">
    <source>
        <dbReference type="ARBA" id="ARBA00022741"/>
    </source>
</evidence>
<dbReference type="InterPro" id="IPR000961">
    <property type="entry name" value="AGC-kinase_C"/>
</dbReference>
<keyword evidence="17" id="KW-0460">Magnesium</keyword>
<evidence type="ECO:0000256" key="16">
    <source>
        <dbReference type="ARBA" id="ARBA00022840"/>
    </source>
</evidence>
<dbReference type="Gene3D" id="3.30.200.20">
    <property type="entry name" value="Phosphorylase Kinase, domain 1"/>
    <property type="match status" value="1"/>
</dbReference>
<evidence type="ECO:0000256" key="7">
    <source>
        <dbReference type="ARBA" id="ARBA00022490"/>
    </source>
</evidence>
<dbReference type="CDD" id="cd01242">
    <property type="entry name" value="PH_ROCK"/>
    <property type="match status" value="1"/>
</dbReference>
<feature type="region of interest" description="Disordered" evidence="24">
    <location>
        <begin position="419"/>
        <end position="446"/>
    </location>
</feature>
<dbReference type="InterPro" id="IPR011009">
    <property type="entry name" value="Kinase-like_dom_sf"/>
</dbReference>
<evidence type="ECO:0000256" key="21">
    <source>
        <dbReference type="PROSITE-ProRule" id="PRU01206"/>
    </source>
</evidence>
<keyword evidence="20" id="KW-0206">Cytoskeleton</keyword>
<evidence type="ECO:0000256" key="19">
    <source>
        <dbReference type="ARBA" id="ARBA00023136"/>
    </source>
</evidence>
<evidence type="ECO:0000256" key="11">
    <source>
        <dbReference type="ARBA" id="ARBA00022723"/>
    </source>
</evidence>
<reference evidence="30" key="2">
    <citation type="journal article" date="2022" name="Res Sq">
        <title>Comparative Genomics Reveals Insights into the Divergent Evolution of Astigmatic Mites and Household Pest Adaptations.</title>
        <authorList>
            <person name="Xiong Q."/>
            <person name="Wan A.T.-Y."/>
            <person name="Liu X.-Y."/>
            <person name="Fung C.S.-H."/>
            <person name="Xiao X."/>
            <person name="Malainual N."/>
            <person name="Hou J."/>
            <person name="Wang L."/>
            <person name="Wang M."/>
            <person name="Yang K."/>
            <person name="Cui Y."/>
            <person name="Leung E."/>
            <person name="Nong W."/>
            <person name="Shin S.-K."/>
            <person name="Au S."/>
            <person name="Jeong K.Y."/>
            <person name="Chew F.T."/>
            <person name="Hui J."/>
            <person name="Leung T.F."/>
            <person name="Tungtrongchitr A."/>
            <person name="Zhong N."/>
            <person name="Liu Z."/>
            <person name="Tsui S."/>
        </authorList>
    </citation>
    <scope>NUCLEOTIDE SEQUENCE</scope>
    <source>
        <strain evidence="30">Derf</strain>
        <tissue evidence="30">Whole organism</tissue>
    </source>
</reference>
<evidence type="ECO:0000256" key="2">
    <source>
        <dbReference type="ARBA" id="ARBA00004236"/>
    </source>
</evidence>
<dbReference type="GO" id="GO:1901888">
    <property type="term" value="P:regulation of cell junction assembly"/>
    <property type="evidence" value="ECO:0007669"/>
    <property type="project" value="TreeGrafter"/>
</dbReference>
<evidence type="ECO:0000256" key="20">
    <source>
        <dbReference type="ARBA" id="ARBA00023212"/>
    </source>
</evidence>
<feature type="coiled-coil region" evidence="23">
    <location>
        <begin position="704"/>
        <end position="745"/>
    </location>
</feature>
<dbReference type="PROSITE" id="PS50081">
    <property type="entry name" value="ZF_DAG_PE_2"/>
    <property type="match status" value="1"/>
</dbReference>
<dbReference type="InterPro" id="IPR011993">
    <property type="entry name" value="PH-like_dom_sf"/>
</dbReference>
<evidence type="ECO:0000256" key="6">
    <source>
        <dbReference type="ARBA" id="ARBA00022475"/>
    </source>
</evidence>
<evidence type="ECO:0000256" key="18">
    <source>
        <dbReference type="ARBA" id="ARBA00023054"/>
    </source>
</evidence>
<evidence type="ECO:0000256" key="22">
    <source>
        <dbReference type="PROSITE-ProRule" id="PRU10141"/>
    </source>
</evidence>
<dbReference type="SUPFAM" id="SSF50729">
    <property type="entry name" value="PH domain-like"/>
    <property type="match status" value="1"/>
</dbReference>
<keyword evidence="14 30" id="KW-0418">Kinase</keyword>
<dbReference type="PROSITE" id="PS51859">
    <property type="entry name" value="RHO_BD"/>
    <property type="match status" value="1"/>
</dbReference>
<dbReference type="GO" id="GO:0031032">
    <property type="term" value="P:actomyosin structure organization"/>
    <property type="evidence" value="ECO:0007669"/>
    <property type="project" value="TreeGrafter"/>
</dbReference>
<keyword evidence="7" id="KW-0963">Cytoplasm</keyword>